<dbReference type="SMART" id="SM01070">
    <property type="entry name" value="CDC37_M"/>
    <property type="match status" value="1"/>
</dbReference>
<dbReference type="Proteomes" id="UP000770015">
    <property type="component" value="Unassembled WGS sequence"/>
</dbReference>
<evidence type="ECO:0000256" key="2">
    <source>
        <dbReference type="ARBA" id="ARBA00006222"/>
    </source>
</evidence>
<comment type="subcellular location">
    <subcellularLocation>
        <location evidence="1">Cytoplasm</location>
    </subcellularLocation>
</comment>
<evidence type="ECO:0000256" key="5">
    <source>
        <dbReference type="ARBA" id="ARBA00031396"/>
    </source>
</evidence>
<feature type="domain" description="Cdc37 C-terminal" evidence="7">
    <location>
        <begin position="374"/>
        <end position="471"/>
    </location>
</feature>
<dbReference type="GO" id="GO:0051082">
    <property type="term" value="F:unfolded protein binding"/>
    <property type="evidence" value="ECO:0007669"/>
    <property type="project" value="TreeGrafter"/>
</dbReference>
<dbReference type="EMBL" id="JAGSXJ010000048">
    <property type="protein sequence ID" value="KAH6661920.1"/>
    <property type="molecule type" value="Genomic_DNA"/>
</dbReference>
<dbReference type="Gene3D" id="1.20.58.610">
    <property type="entry name" value="Cdc37, Hsp90 binding domain"/>
    <property type="match status" value="1"/>
</dbReference>
<dbReference type="InterPro" id="IPR038189">
    <property type="entry name" value="Cdc37_Hsp90-bd_sf"/>
</dbReference>
<evidence type="ECO:0000313" key="10">
    <source>
        <dbReference type="EMBL" id="KAH6661920.1"/>
    </source>
</evidence>
<comment type="similarity">
    <text evidence="2">Belongs to the CDC37 family.</text>
</comment>
<sequence length="477" mass="53223">MPVDYSKWDALELSDDSDVEVHPNVDKRSFIRAKQAQIHQERAQRKHHIETLKYEKLINDGLMRRISSLLEALKSRAAEAETRNPGEVAFRAVMESAGRPEDDQPPPRPEGIHTDSEPLPSYSKMMATLLDQVNKELDEKKVENRYTGMLGAIQEHLDKVQGLQKELFVKLAELEKEDARKITSESIHTGFDSSHVTKAQPGEKVEEKKIELLNPNFDPNKPKATTAVEDDNEEIDASPAARLFGQIRPTDYSSSLSFLSKHPEILTERETDGLLVLAFDAALEGHDDACRQFVHQALLLQYCRALGKDGVAMFFKRVTTRGHQAQEVFSSDVQGTYMKIRNRAREIIAERAAEPEGVEQIQLHAVEPGTEIKIRVPPKDATEPDAKEARAIFDAFPEDFRKALETGSLDTVNEVLGKMAVPEAEDIVGKLGDAGILSLEEQIIDATTEEGRKALKEMEAANAADKDHSESGFADPE</sequence>
<feature type="region of interest" description="Disordered" evidence="6">
    <location>
        <begin position="96"/>
        <end position="120"/>
    </location>
</feature>
<dbReference type="Pfam" id="PF03234">
    <property type="entry name" value="CDC37_N"/>
    <property type="match status" value="1"/>
</dbReference>
<feature type="domain" description="Cdc37 Hsp90 binding" evidence="8">
    <location>
        <begin position="193"/>
        <end position="359"/>
    </location>
</feature>
<evidence type="ECO:0000259" key="9">
    <source>
        <dbReference type="SMART" id="SM01071"/>
    </source>
</evidence>
<dbReference type="GO" id="GO:0016301">
    <property type="term" value="F:kinase activity"/>
    <property type="evidence" value="ECO:0007669"/>
    <property type="project" value="UniProtKB-KW"/>
</dbReference>
<comment type="caution">
    <text evidence="10">The sequence shown here is derived from an EMBL/GenBank/DDBJ whole genome shotgun (WGS) entry which is preliminary data.</text>
</comment>
<dbReference type="InterPro" id="IPR013855">
    <property type="entry name" value="Cdc37_N_dom"/>
</dbReference>
<evidence type="ECO:0000259" key="7">
    <source>
        <dbReference type="SMART" id="SM01069"/>
    </source>
</evidence>
<dbReference type="OrthoDB" id="440202at2759"/>
<dbReference type="GO" id="GO:0019901">
    <property type="term" value="F:protein kinase binding"/>
    <property type="evidence" value="ECO:0007669"/>
    <property type="project" value="InterPro"/>
</dbReference>
<keyword evidence="4" id="KW-0143">Chaperone</keyword>
<evidence type="ECO:0000259" key="8">
    <source>
        <dbReference type="SMART" id="SM01070"/>
    </source>
</evidence>
<evidence type="ECO:0000313" key="11">
    <source>
        <dbReference type="Proteomes" id="UP000770015"/>
    </source>
</evidence>
<proteinExistence type="inferred from homology"/>
<dbReference type="Pfam" id="PF08565">
    <property type="entry name" value="CDC37_M"/>
    <property type="match status" value="1"/>
</dbReference>
<dbReference type="SMART" id="SM01069">
    <property type="entry name" value="CDC37_C"/>
    <property type="match status" value="1"/>
</dbReference>
<dbReference type="GO" id="GO:0005737">
    <property type="term" value="C:cytoplasm"/>
    <property type="evidence" value="ECO:0007669"/>
    <property type="project" value="UniProtKB-SubCell"/>
</dbReference>
<keyword evidence="10" id="KW-0808">Transferase</keyword>
<dbReference type="GO" id="GO:0050821">
    <property type="term" value="P:protein stabilization"/>
    <property type="evidence" value="ECO:0007669"/>
    <property type="project" value="TreeGrafter"/>
</dbReference>
<protein>
    <recommendedName>
        <fullName evidence="5">Hsp90 chaperone protein kinase-targeting subunit</fullName>
    </recommendedName>
</protein>
<evidence type="ECO:0000256" key="6">
    <source>
        <dbReference type="SAM" id="MobiDB-lite"/>
    </source>
</evidence>
<organism evidence="10 11">
    <name type="scientific">Plectosphaerella plurivora</name>
    <dbReference type="NCBI Taxonomy" id="936078"/>
    <lineage>
        <taxon>Eukaryota</taxon>
        <taxon>Fungi</taxon>
        <taxon>Dikarya</taxon>
        <taxon>Ascomycota</taxon>
        <taxon>Pezizomycotina</taxon>
        <taxon>Sordariomycetes</taxon>
        <taxon>Hypocreomycetidae</taxon>
        <taxon>Glomerellales</taxon>
        <taxon>Plectosphaerellaceae</taxon>
        <taxon>Plectosphaerella</taxon>
    </lineage>
</organism>
<evidence type="ECO:0000256" key="1">
    <source>
        <dbReference type="ARBA" id="ARBA00004496"/>
    </source>
</evidence>
<gene>
    <name evidence="10" type="ORF">F5X68DRAFT_266241</name>
</gene>
<name>A0A9P9A386_9PEZI</name>
<dbReference type="InterPro" id="IPR013874">
    <property type="entry name" value="Cdc37_Hsp90-bd"/>
</dbReference>
<dbReference type="SMART" id="SM01071">
    <property type="entry name" value="CDC37_N"/>
    <property type="match status" value="1"/>
</dbReference>
<keyword evidence="3" id="KW-0963">Cytoplasm</keyword>
<dbReference type="GO" id="GO:0051087">
    <property type="term" value="F:protein-folding chaperone binding"/>
    <property type="evidence" value="ECO:0007669"/>
    <property type="project" value="TreeGrafter"/>
</dbReference>
<dbReference type="Pfam" id="PF08564">
    <property type="entry name" value="CDC37_C"/>
    <property type="match status" value="1"/>
</dbReference>
<evidence type="ECO:0000256" key="4">
    <source>
        <dbReference type="ARBA" id="ARBA00023186"/>
    </source>
</evidence>
<evidence type="ECO:0000256" key="3">
    <source>
        <dbReference type="ARBA" id="ARBA00022490"/>
    </source>
</evidence>
<keyword evidence="11" id="KW-1185">Reference proteome</keyword>
<accession>A0A9P9A386</accession>
<dbReference type="GO" id="GO:0006457">
    <property type="term" value="P:protein folding"/>
    <property type="evidence" value="ECO:0007669"/>
    <property type="project" value="TreeGrafter"/>
</dbReference>
<dbReference type="SUPFAM" id="SSF101391">
    <property type="entry name" value="Hsp90 co-chaperone CDC37"/>
    <property type="match status" value="1"/>
</dbReference>
<dbReference type="InterPro" id="IPR004918">
    <property type="entry name" value="Cdc37"/>
</dbReference>
<dbReference type="PANTHER" id="PTHR12800:SF4">
    <property type="entry name" value="HSP90 CO-CHAPERONE CDC37"/>
    <property type="match status" value="1"/>
</dbReference>
<feature type="domain" description="Cdc37 N-terminal" evidence="9">
    <location>
        <begin position="2"/>
        <end position="194"/>
    </location>
</feature>
<dbReference type="AlphaFoldDB" id="A0A9P9A386"/>
<dbReference type="FunFam" id="1.20.58.610:FF:000002">
    <property type="entry name" value="Hsp90 co-chaperone Cdc37, putative"/>
    <property type="match status" value="1"/>
</dbReference>
<dbReference type="InterPro" id="IPR013873">
    <property type="entry name" value="Cdc37_C"/>
</dbReference>
<keyword evidence="10" id="KW-0418">Kinase</keyword>
<dbReference type="PANTHER" id="PTHR12800">
    <property type="entry name" value="CDC37-RELATED"/>
    <property type="match status" value="1"/>
</dbReference>
<reference evidence="10" key="1">
    <citation type="journal article" date="2021" name="Nat. Commun.">
        <title>Genetic determinants of endophytism in the Arabidopsis root mycobiome.</title>
        <authorList>
            <person name="Mesny F."/>
            <person name="Miyauchi S."/>
            <person name="Thiergart T."/>
            <person name="Pickel B."/>
            <person name="Atanasova L."/>
            <person name="Karlsson M."/>
            <person name="Huettel B."/>
            <person name="Barry K.W."/>
            <person name="Haridas S."/>
            <person name="Chen C."/>
            <person name="Bauer D."/>
            <person name="Andreopoulos W."/>
            <person name="Pangilinan J."/>
            <person name="LaButti K."/>
            <person name="Riley R."/>
            <person name="Lipzen A."/>
            <person name="Clum A."/>
            <person name="Drula E."/>
            <person name="Henrissat B."/>
            <person name="Kohler A."/>
            <person name="Grigoriev I.V."/>
            <person name="Martin F.M."/>
            <person name="Hacquard S."/>
        </authorList>
    </citation>
    <scope>NUCLEOTIDE SEQUENCE</scope>
    <source>
        <strain evidence="10">MPI-SDFR-AT-0117</strain>
    </source>
</reference>
<dbReference type="GO" id="GO:0031072">
    <property type="term" value="F:heat shock protein binding"/>
    <property type="evidence" value="ECO:0007669"/>
    <property type="project" value="TreeGrafter"/>
</dbReference>